<dbReference type="SUPFAM" id="SSF47323">
    <property type="entry name" value="Anticodon-binding domain of a subclass of class I aminoacyl-tRNA synthetases"/>
    <property type="match status" value="1"/>
</dbReference>
<dbReference type="EC" id="6.1.1.9" evidence="1"/>
<feature type="domain" description="Aminoacyl-tRNA synthetase class Ia" evidence="9">
    <location>
        <begin position="3"/>
        <end position="56"/>
    </location>
</feature>
<dbReference type="InterPro" id="IPR013155">
    <property type="entry name" value="M/V/L/I-tRNA-synth_anticd-bd"/>
</dbReference>
<evidence type="ECO:0000256" key="1">
    <source>
        <dbReference type="ARBA" id="ARBA00013169"/>
    </source>
</evidence>
<evidence type="ECO:0000256" key="2">
    <source>
        <dbReference type="ARBA" id="ARBA00022598"/>
    </source>
</evidence>
<evidence type="ECO:0000256" key="7">
    <source>
        <dbReference type="ARBA" id="ARBA00029936"/>
    </source>
</evidence>
<evidence type="ECO:0000256" key="5">
    <source>
        <dbReference type="ARBA" id="ARBA00022917"/>
    </source>
</evidence>
<evidence type="ECO:0000313" key="12">
    <source>
        <dbReference type="Proteomes" id="UP001205185"/>
    </source>
</evidence>
<dbReference type="SUPFAM" id="SSF52374">
    <property type="entry name" value="Nucleotidylyl transferase"/>
    <property type="match status" value="1"/>
</dbReference>
<evidence type="ECO:0000256" key="4">
    <source>
        <dbReference type="ARBA" id="ARBA00022840"/>
    </source>
</evidence>
<evidence type="ECO:0000259" key="9">
    <source>
        <dbReference type="Pfam" id="PF00133"/>
    </source>
</evidence>
<dbReference type="Proteomes" id="UP001205185">
    <property type="component" value="Unassembled WGS sequence"/>
</dbReference>
<dbReference type="InterPro" id="IPR002303">
    <property type="entry name" value="Valyl-tRNA_ligase"/>
</dbReference>
<evidence type="ECO:0000259" key="10">
    <source>
        <dbReference type="Pfam" id="PF08264"/>
    </source>
</evidence>
<keyword evidence="3" id="KW-0547">Nucleotide-binding</keyword>
<dbReference type="PANTHER" id="PTHR11946:SF93">
    <property type="entry name" value="VALINE--TRNA LIGASE, CHLOROPLASTIC_MITOCHONDRIAL 2"/>
    <property type="match status" value="1"/>
</dbReference>
<name>A0ABT1IAY7_9PSEU</name>
<dbReference type="EMBL" id="JAMTCO010000005">
    <property type="protein sequence ID" value="MCP2269706.1"/>
    <property type="molecule type" value="Genomic_DNA"/>
</dbReference>
<feature type="domain" description="Methionyl/Valyl/Leucyl/Isoleucyl-tRNA synthetase anticodon-binding" evidence="10">
    <location>
        <begin position="95"/>
        <end position="228"/>
    </location>
</feature>
<keyword evidence="12" id="KW-1185">Reference proteome</keyword>
<evidence type="ECO:0000256" key="6">
    <source>
        <dbReference type="ARBA" id="ARBA00023146"/>
    </source>
</evidence>
<dbReference type="InterPro" id="IPR002300">
    <property type="entry name" value="aa-tRNA-synth_Ia"/>
</dbReference>
<dbReference type="PANTHER" id="PTHR11946">
    <property type="entry name" value="VALYL-TRNA SYNTHETASES"/>
    <property type="match status" value="1"/>
</dbReference>
<dbReference type="Gene3D" id="1.10.730.10">
    <property type="entry name" value="Isoleucyl-tRNA Synthetase, Domain 1"/>
    <property type="match status" value="1"/>
</dbReference>
<comment type="caution">
    <text evidence="11">The sequence shown here is derived from an EMBL/GenBank/DDBJ whole genome shotgun (WGS) entry which is preliminary data.</text>
</comment>
<sequence>MLPWRRVAISGWVVTPDRQKLSKRSGRSDPPDELIDRYGADAVRYWAASARPGVDTVFDETKMRVGRRLATKLLNASWFVLGLGPGDKPTEPLDLALLAELDAVVADATAALDACDYAEALERIERFFWFWCDDYIELVKDRAYEGDSSAGATLRIALSTVQRLLAPFLPFAAEEAWSWWQDGSIHVAPWPTVTSSDGDRSLLAPVTIVLAAIRRAKSEARRSMRWPVAELVVTCTEVQEAALVATERDLRSAGTVQVLRYTRSMDGELAIKATLAPA</sequence>
<protein>
    <recommendedName>
        <fullName evidence="1">valine--tRNA ligase</fullName>
        <ecNumber evidence="1">6.1.1.9</ecNumber>
    </recommendedName>
    <alternativeName>
        <fullName evidence="7">Valyl-tRNA synthetase</fullName>
    </alternativeName>
</protein>
<dbReference type="Pfam" id="PF08264">
    <property type="entry name" value="Anticodon_1"/>
    <property type="match status" value="1"/>
</dbReference>
<evidence type="ECO:0000256" key="3">
    <source>
        <dbReference type="ARBA" id="ARBA00022741"/>
    </source>
</evidence>
<keyword evidence="6 11" id="KW-0030">Aminoacyl-tRNA synthetase</keyword>
<proteinExistence type="predicted"/>
<dbReference type="GO" id="GO:0004812">
    <property type="term" value="F:aminoacyl-tRNA ligase activity"/>
    <property type="evidence" value="ECO:0007669"/>
    <property type="project" value="UniProtKB-KW"/>
</dbReference>
<gene>
    <name evidence="11" type="ORF">LV75_002195</name>
</gene>
<evidence type="ECO:0000256" key="8">
    <source>
        <dbReference type="ARBA" id="ARBA00047552"/>
    </source>
</evidence>
<dbReference type="InterPro" id="IPR009080">
    <property type="entry name" value="tRNAsynth_Ia_anticodon-bd"/>
</dbReference>
<keyword evidence="2" id="KW-0436">Ligase</keyword>
<keyword evidence="5" id="KW-0648">Protein biosynthesis</keyword>
<dbReference type="Pfam" id="PF00133">
    <property type="entry name" value="tRNA-synt_1"/>
    <property type="match status" value="1"/>
</dbReference>
<organism evidence="11 12">
    <name type="scientific">Actinokineospora diospyrosa</name>
    <dbReference type="NCBI Taxonomy" id="103728"/>
    <lineage>
        <taxon>Bacteria</taxon>
        <taxon>Bacillati</taxon>
        <taxon>Actinomycetota</taxon>
        <taxon>Actinomycetes</taxon>
        <taxon>Pseudonocardiales</taxon>
        <taxon>Pseudonocardiaceae</taxon>
        <taxon>Actinokineospora</taxon>
    </lineage>
</organism>
<evidence type="ECO:0000313" key="11">
    <source>
        <dbReference type="EMBL" id="MCP2269706.1"/>
    </source>
</evidence>
<keyword evidence="4" id="KW-0067">ATP-binding</keyword>
<accession>A0ABT1IAY7</accession>
<reference evidence="11 12" key="1">
    <citation type="submission" date="2022-06" db="EMBL/GenBank/DDBJ databases">
        <title>Genomic Encyclopedia of Archaeal and Bacterial Type Strains, Phase II (KMG-II): from individual species to whole genera.</title>
        <authorList>
            <person name="Goeker M."/>
        </authorList>
    </citation>
    <scope>NUCLEOTIDE SEQUENCE [LARGE SCALE GENOMIC DNA]</scope>
    <source>
        <strain evidence="11 12">DSM 44255</strain>
    </source>
</reference>
<comment type="catalytic activity">
    <reaction evidence="8">
        <text>tRNA(Val) + L-valine + ATP = L-valyl-tRNA(Val) + AMP + diphosphate</text>
        <dbReference type="Rhea" id="RHEA:10704"/>
        <dbReference type="Rhea" id="RHEA-COMP:9672"/>
        <dbReference type="Rhea" id="RHEA-COMP:9708"/>
        <dbReference type="ChEBI" id="CHEBI:30616"/>
        <dbReference type="ChEBI" id="CHEBI:33019"/>
        <dbReference type="ChEBI" id="CHEBI:57762"/>
        <dbReference type="ChEBI" id="CHEBI:78442"/>
        <dbReference type="ChEBI" id="CHEBI:78537"/>
        <dbReference type="ChEBI" id="CHEBI:456215"/>
        <dbReference type="EC" id="6.1.1.9"/>
    </reaction>
</comment>